<organism evidence="1 2">
    <name type="scientific">Halosquirtibacter laminarini</name>
    <dbReference type="NCBI Taxonomy" id="3374600"/>
    <lineage>
        <taxon>Bacteria</taxon>
        <taxon>Pseudomonadati</taxon>
        <taxon>Bacteroidota</taxon>
        <taxon>Bacteroidia</taxon>
        <taxon>Marinilabiliales</taxon>
        <taxon>Prolixibacteraceae</taxon>
        <taxon>Halosquirtibacter</taxon>
    </lineage>
</organism>
<keyword evidence="2" id="KW-1185">Reference proteome</keyword>
<dbReference type="EMBL" id="CP081303">
    <property type="protein sequence ID" value="QZE14924.1"/>
    <property type="molecule type" value="Genomic_DNA"/>
</dbReference>
<proteinExistence type="predicted"/>
<dbReference type="Proteomes" id="UP000826212">
    <property type="component" value="Chromosome"/>
</dbReference>
<evidence type="ECO:0000313" key="2">
    <source>
        <dbReference type="Proteomes" id="UP000826212"/>
    </source>
</evidence>
<accession>A0AC61NGZ5</accession>
<reference evidence="1" key="1">
    <citation type="submission" date="2021-08" db="EMBL/GenBank/DDBJ databases">
        <title>Novel anaerobic bacterium isolated from sea squirt in East Sea, Republic of Korea.</title>
        <authorList>
            <person name="Nguyen T.H."/>
            <person name="Li Z."/>
            <person name="Lee Y.-J."/>
            <person name="Ko J."/>
            <person name="Kim S.-G."/>
        </authorList>
    </citation>
    <scope>NUCLEOTIDE SEQUENCE</scope>
    <source>
        <strain evidence="1">KCTC 25031</strain>
    </source>
</reference>
<gene>
    <name evidence="1" type="ORF">K4L44_03545</name>
</gene>
<evidence type="ECO:0000313" key="1">
    <source>
        <dbReference type="EMBL" id="QZE14924.1"/>
    </source>
</evidence>
<protein>
    <submittedName>
        <fullName evidence="1">Uncharacterized protein</fullName>
    </submittedName>
</protein>
<name>A0AC61NGZ5_9BACT</name>
<sequence length="168" mass="18931">MDSLNNDLEQKRREATLKEIKRLQGVNSRLQNTIIILIVAFVVVMGASVFMARKGNIPFIPTASSDTVTVVQHDTIFMADEGEQKNDIIGTDFYAIQIGYYKHLKQIIPIKAQSDLEVIESQGAKIFTLAKFNTYQEANANKRLVKKVGFKDAFIVHYVNGQRVPISK</sequence>